<dbReference type="InterPro" id="IPR007060">
    <property type="entry name" value="FtsL/DivIC"/>
</dbReference>
<proteinExistence type="predicted"/>
<evidence type="ECO:0000256" key="2">
    <source>
        <dbReference type="SAM" id="Phobius"/>
    </source>
</evidence>
<evidence type="ECO:0000256" key="1">
    <source>
        <dbReference type="SAM" id="MobiDB-lite"/>
    </source>
</evidence>
<dbReference type="AlphaFoldDB" id="A0A849HJ36"/>
<protein>
    <submittedName>
        <fullName evidence="3">Septum formation initiator family protein</fullName>
    </submittedName>
</protein>
<feature type="compositionally biased region" description="Low complexity" evidence="1">
    <location>
        <begin position="20"/>
        <end position="72"/>
    </location>
</feature>
<name>A0A849HJ36_9MICO</name>
<evidence type="ECO:0000313" key="3">
    <source>
        <dbReference type="EMBL" id="NNM46663.1"/>
    </source>
</evidence>
<dbReference type="Proteomes" id="UP000588586">
    <property type="component" value="Unassembled WGS sequence"/>
</dbReference>
<dbReference type="Pfam" id="PF04977">
    <property type="entry name" value="DivIC"/>
    <property type="match status" value="1"/>
</dbReference>
<comment type="caution">
    <text evidence="3">The sequence shown here is derived from an EMBL/GenBank/DDBJ whole genome shotgun (WGS) entry which is preliminary data.</text>
</comment>
<accession>A0A849HJ36</accession>
<feature type="region of interest" description="Disordered" evidence="1">
    <location>
        <begin position="1"/>
        <end position="78"/>
    </location>
</feature>
<evidence type="ECO:0000313" key="4">
    <source>
        <dbReference type="Proteomes" id="UP000588586"/>
    </source>
</evidence>
<dbReference type="RefSeq" id="WP_171243733.1">
    <property type="nucleotide sequence ID" value="NZ_JABEPQ010000002.1"/>
</dbReference>
<keyword evidence="2" id="KW-1133">Transmembrane helix</keyword>
<gene>
    <name evidence="3" type="ORF">HJG52_11675</name>
</gene>
<feature type="transmembrane region" description="Helical" evidence="2">
    <location>
        <begin position="82"/>
        <end position="101"/>
    </location>
</feature>
<dbReference type="EMBL" id="JABEPQ010000002">
    <property type="protein sequence ID" value="NNM46663.1"/>
    <property type="molecule type" value="Genomic_DNA"/>
</dbReference>
<sequence length="213" mass="22170">MATTGRGPTGGTPGRRPAPRRGAPAPRKASGGKAAAGKSAAKGGTAARPGAGPGRSRATAAGAARKAAATSRVGQERKTTRGVMRVVVLASIFVLLAVTLVPTLRSYLRQQGQIDALREQVASQRANVSDLQKEQARWNDKDYVVQQARERLKFVKVGEKSYTVIDGKPTAKSATQVAKAPAAASDHPWYGQLWESMRAADTAPTDAGAGTGK</sequence>
<organism evidence="3 4">
    <name type="scientific">Knoellia koreensis</name>
    <dbReference type="NCBI Taxonomy" id="2730921"/>
    <lineage>
        <taxon>Bacteria</taxon>
        <taxon>Bacillati</taxon>
        <taxon>Actinomycetota</taxon>
        <taxon>Actinomycetes</taxon>
        <taxon>Micrococcales</taxon>
        <taxon>Intrasporangiaceae</taxon>
        <taxon>Knoellia</taxon>
    </lineage>
</organism>
<keyword evidence="4" id="KW-1185">Reference proteome</keyword>
<keyword evidence="2" id="KW-0472">Membrane</keyword>
<keyword evidence="2" id="KW-0812">Transmembrane</keyword>
<reference evidence="3 4" key="1">
    <citation type="submission" date="2020-04" db="EMBL/GenBank/DDBJ databases">
        <title>Knoellia sp. isolate from air conditioner.</title>
        <authorList>
            <person name="Chea S."/>
            <person name="Kim D.-U."/>
        </authorList>
    </citation>
    <scope>NUCLEOTIDE SEQUENCE [LARGE SCALE GENOMIC DNA]</scope>
    <source>
        <strain evidence="3 4">DB2414S</strain>
    </source>
</reference>